<accession>A0A7S8EE20</accession>
<dbReference type="Gene3D" id="1.10.3720.10">
    <property type="entry name" value="MetI-like"/>
    <property type="match status" value="1"/>
</dbReference>
<dbReference type="KEGG" id="pmet:G4Y79_16605"/>
<evidence type="ECO:0000313" key="9">
    <source>
        <dbReference type="EMBL" id="QPC85226.1"/>
    </source>
</evidence>
<keyword evidence="4 7" id="KW-0812">Transmembrane</keyword>
<keyword evidence="6 7" id="KW-0472">Membrane</keyword>
<dbReference type="GO" id="GO:0005886">
    <property type="term" value="C:plasma membrane"/>
    <property type="evidence" value="ECO:0007669"/>
    <property type="project" value="UniProtKB-SubCell"/>
</dbReference>
<reference evidence="9 10" key="1">
    <citation type="submission" date="2020-02" db="EMBL/GenBank/DDBJ databases">
        <authorList>
            <person name="Zheng R.K."/>
            <person name="Sun C.M."/>
        </authorList>
    </citation>
    <scope>NUCLEOTIDE SEQUENCE [LARGE SCALE GENOMIC DNA]</scope>
    <source>
        <strain evidence="10">rifampicinis</strain>
    </source>
</reference>
<comment type="similarity">
    <text evidence="7">Belongs to the binding-protein-dependent transport system permease family.</text>
</comment>
<feature type="transmembrane region" description="Helical" evidence="7">
    <location>
        <begin position="165"/>
        <end position="186"/>
    </location>
</feature>
<dbReference type="AlphaFoldDB" id="A0A7S8EE20"/>
<dbReference type="EMBL" id="CP062983">
    <property type="protein sequence ID" value="QPC85226.1"/>
    <property type="molecule type" value="Genomic_DNA"/>
</dbReference>
<organism evidence="9 10">
    <name type="scientific">Phototrophicus methaneseepsis</name>
    <dbReference type="NCBI Taxonomy" id="2710758"/>
    <lineage>
        <taxon>Bacteria</taxon>
        <taxon>Bacillati</taxon>
        <taxon>Chloroflexota</taxon>
        <taxon>Candidatus Thermofontia</taxon>
        <taxon>Phototrophicales</taxon>
        <taxon>Phototrophicaceae</taxon>
        <taxon>Phototrophicus</taxon>
    </lineage>
</organism>
<evidence type="ECO:0000256" key="2">
    <source>
        <dbReference type="ARBA" id="ARBA00022448"/>
    </source>
</evidence>
<feature type="transmembrane region" description="Helical" evidence="7">
    <location>
        <begin position="214"/>
        <end position="233"/>
    </location>
</feature>
<dbReference type="InterPro" id="IPR051393">
    <property type="entry name" value="ABC_transporter_permease"/>
</dbReference>
<dbReference type="Proteomes" id="UP000594468">
    <property type="component" value="Chromosome"/>
</dbReference>
<evidence type="ECO:0000259" key="8">
    <source>
        <dbReference type="PROSITE" id="PS50928"/>
    </source>
</evidence>
<feature type="transmembrane region" description="Helical" evidence="7">
    <location>
        <begin position="273"/>
        <end position="292"/>
    </location>
</feature>
<dbReference type="PANTHER" id="PTHR30193:SF1">
    <property type="entry name" value="ABC TRANSPORTER PERMEASE PROTEIN YESP-RELATED"/>
    <property type="match status" value="1"/>
</dbReference>
<dbReference type="PANTHER" id="PTHR30193">
    <property type="entry name" value="ABC TRANSPORTER PERMEASE PROTEIN"/>
    <property type="match status" value="1"/>
</dbReference>
<feature type="transmembrane region" description="Helical" evidence="7">
    <location>
        <begin position="85"/>
        <end position="105"/>
    </location>
</feature>
<name>A0A7S8EE20_9CHLR</name>
<dbReference type="PROSITE" id="PS50928">
    <property type="entry name" value="ABC_TM1"/>
    <property type="match status" value="1"/>
</dbReference>
<dbReference type="InterPro" id="IPR000515">
    <property type="entry name" value="MetI-like"/>
</dbReference>
<keyword evidence="10" id="KW-1185">Reference proteome</keyword>
<evidence type="ECO:0000256" key="5">
    <source>
        <dbReference type="ARBA" id="ARBA00022989"/>
    </source>
</evidence>
<evidence type="ECO:0000256" key="6">
    <source>
        <dbReference type="ARBA" id="ARBA00023136"/>
    </source>
</evidence>
<gene>
    <name evidence="9" type="ORF">G4Y79_16605</name>
</gene>
<dbReference type="GO" id="GO:0055085">
    <property type="term" value="P:transmembrane transport"/>
    <property type="evidence" value="ECO:0007669"/>
    <property type="project" value="InterPro"/>
</dbReference>
<dbReference type="SUPFAM" id="SSF161098">
    <property type="entry name" value="MetI-like"/>
    <property type="match status" value="1"/>
</dbReference>
<proteinExistence type="inferred from homology"/>
<evidence type="ECO:0000256" key="3">
    <source>
        <dbReference type="ARBA" id="ARBA00022475"/>
    </source>
</evidence>
<dbReference type="InterPro" id="IPR035906">
    <property type="entry name" value="MetI-like_sf"/>
</dbReference>
<feature type="domain" description="ABC transmembrane type-1" evidence="8">
    <location>
        <begin position="80"/>
        <end position="291"/>
    </location>
</feature>
<feature type="transmembrane region" description="Helical" evidence="7">
    <location>
        <begin position="117"/>
        <end position="138"/>
    </location>
</feature>
<keyword evidence="3" id="KW-1003">Cell membrane</keyword>
<evidence type="ECO:0000313" key="10">
    <source>
        <dbReference type="Proteomes" id="UP000594468"/>
    </source>
</evidence>
<keyword evidence="5 7" id="KW-1133">Transmembrane helix</keyword>
<dbReference type="Pfam" id="PF00528">
    <property type="entry name" value="BPD_transp_1"/>
    <property type="match status" value="1"/>
</dbReference>
<comment type="subcellular location">
    <subcellularLocation>
        <location evidence="1 7">Cell membrane</location>
        <topology evidence="1 7">Multi-pass membrane protein</topology>
    </subcellularLocation>
</comment>
<feature type="transmembrane region" description="Helical" evidence="7">
    <location>
        <begin position="21"/>
        <end position="49"/>
    </location>
</feature>
<dbReference type="CDD" id="cd06261">
    <property type="entry name" value="TM_PBP2"/>
    <property type="match status" value="1"/>
</dbReference>
<keyword evidence="2 7" id="KW-0813">Transport</keyword>
<evidence type="ECO:0000256" key="1">
    <source>
        <dbReference type="ARBA" id="ARBA00004651"/>
    </source>
</evidence>
<evidence type="ECO:0000256" key="4">
    <source>
        <dbReference type="ARBA" id="ARBA00022692"/>
    </source>
</evidence>
<evidence type="ECO:0000256" key="7">
    <source>
        <dbReference type="RuleBase" id="RU363032"/>
    </source>
</evidence>
<protein>
    <submittedName>
        <fullName evidence="9">Sugar ABC transporter permease</fullName>
    </submittedName>
</protein>
<sequence length="308" mass="34201">MSPGRYFGKYFASNRRGEAVAGILMASPWIIGFLIFVLGPMIASLYLSFTRWDLFTAPKWVGLDNYTNLLFDDASFIQSLKVTTIYAFIGVPLQVSLGLVLATLLNQKIRFLGFFRTVYYLPSVIGGIAVAVMFRWIFGSQFGLINGFLSSIGVQGPSWLGDPNWVLPSFILMSLWGAGSSMLIYLGALQGIPTDLYEAADVDGAGSFVKFMRITIPMMTPVIFFNMVMGIIAGLQEFVIPFIMTGGGPADSSLFLVLYLYRNAFEFFKMGYASALAWLLFIYIMVLTGLVLRSSSMWVYYEGSMKGR</sequence>